<dbReference type="Proteomes" id="UP001229421">
    <property type="component" value="Unassembled WGS sequence"/>
</dbReference>
<keyword evidence="4" id="KW-1185">Reference proteome</keyword>
<evidence type="ECO:0008006" key="5">
    <source>
        <dbReference type="Google" id="ProtNLM"/>
    </source>
</evidence>
<evidence type="ECO:0000313" key="4">
    <source>
        <dbReference type="Proteomes" id="UP001229421"/>
    </source>
</evidence>
<keyword evidence="2" id="KW-0472">Membrane</keyword>
<dbReference type="EMBL" id="JAUHHV010000008">
    <property type="protein sequence ID" value="KAK1416117.1"/>
    <property type="molecule type" value="Genomic_DNA"/>
</dbReference>
<keyword evidence="2" id="KW-1133">Transmembrane helix</keyword>
<keyword evidence="2" id="KW-0812">Transmembrane</keyword>
<reference evidence="3" key="1">
    <citation type="journal article" date="2023" name="bioRxiv">
        <title>Improved chromosome-level genome assembly for marigold (Tagetes erecta).</title>
        <authorList>
            <person name="Jiang F."/>
            <person name="Yuan L."/>
            <person name="Wang S."/>
            <person name="Wang H."/>
            <person name="Xu D."/>
            <person name="Wang A."/>
            <person name="Fan W."/>
        </authorList>
    </citation>
    <scope>NUCLEOTIDE SEQUENCE</scope>
    <source>
        <strain evidence="3">WSJ</strain>
        <tissue evidence="3">Leaf</tissue>
    </source>
</reference>
<proteinExistence type="predicted"/>
<dbReference type="PANTHER" id="PTHR36361">
    <property type="entry name" value="PROTEIN APEM9"/>
    <property type="match status" value="1"/>
</dbReference>
<name>A0AAD8NP80_TARER</name>
<feature type="region of interest" description="Disordered" evidence="1">
    <location>
        <begin position="1"/>
        <end position="60"/>
    </location>
</feature>
<evidence type="ECO:0000256" key="1">
    <source>
        <dbReference type="SAM" id="MobiDB-lite"/>
    </source>
</evidence>
<protein>
    <recommendedName>
        <fullName evidence="5">3-phosphoinositide-dependent protein kinase-1</fullName>
    </recommendedName>
</protein>
<dbReference type="GO" id="GO:0015919">
    <property type="term" value="P:peroxisomal membrane transport"/>
    <property type="evidence" value="ECO:0007669"/>
    <property type="project" value="InterPro"/>
</dbReference>
<gene>
    <name evidence="3" type="ORF">QVD17_31905</name>
</gene>
<feature type="compositionally biased region" description="Basic residues" evidence="1">
    <location>
        <begin position="9"/>
        <end position="20"/>
    </location>
</feature>
<accession>A0AAD8NP80</accession>
<evidence type="ECO:0000256" key="2">
    <source>
        <dbReference type="SAM" id="Phobius"/>
    </source>
</evidence>
<evidence type="ECO:0000313" key="3">
    <source>
        <dbReference type="EMBL" id="KAK1416117.1"/>
    </source>
</evidence>
<feature type="transmembrane region" description="Helical" evidence="2">
    <location>
        <begin position="346"/>
        <end position="366"/>
    </location>
</feature>
<dbReference type="PANTHER" id="PTHR36361:SF1">
    <property type="entry name" value="PROTEIN APEM9"/>
    <property type="match status" value="1"/>
</dbReference>
<dbReference type="InterPro" id="IPR034571">
    <property type="entry name" value="APEM9"/>
</dbReference>
<comment type="caution">
    <text evidence="3">The sequence shown here is derived from an EMBL/GenBank/DDBJ whole genome shotgun (WGS) entry which is preliminary data.</text>
</comment>
<organism evidence="3 4">
    <name type="scientific">Tagetes erecta</name>
    <name type="common">African marigold</name>
    <dbReference type="NCBI Taxonomy" id="13708"/>
    <lineage>
        <taxon>Eukaryota</taxon>
        <taxon>Viridiplantae</taxon>
        <taxon>Streptophyta</taxon>
        <taxon>Embryophyta</taxon>
        <taxon>Tracheophyta</taxon>
        <taxon>Spermatophyta</taxon>
        <taxon>Magnoliopsida</taxon>
        <taxon>eudicotyledons</taxon>
        <taxon>Gunneridae</taxon>
        <taxon>Pentapetalae</taxon>
        <taxon>asterids</taxon>
        <taxon>campanulids</taxon>
        <taxon>Asterales</taxon>
        <taxon>Asteraceae</taxon>
        <taxon>Asteroideae</taxon>
        <taxon>Heliantheae alliance</taxon>
        <taxon>Tageteae</taxon>
        <taxon>Tagetes</taxon>
    </lineage>
</organism>
<sequence>MVVAGPNRCLKHLRSTHHRPTSTAPPPHHHRRLATPNHRSSNFSFLTTEGPDSMTGESGMQTETSVVIQQSEHSEPVEVRLIWEDIELAESYLVCSMFEEASSLATQVLKRLHDKDSTNGVVEDIELNDLLESAGMVFLQSFKELGRTLEIISELTQLHGSLAAVPVQVFLVGACFHMQEDPHGAQKILEEFLSKWEYVNEQYYAREGVETKESHVKERSNRSVIGVDTYLQVVEAYITLLTGTLRRTSYAISWVDKASLPEHIRQELLRRLQSMNSSKDMGSQASTSALVTDGNVTTFVSLNKQGLKQVDGDDAAKQAILRYSAQNVSSFWWSRKLNLRLGGVRFAISNASILLTALVLVTYYYMRRKKYAITGILKRPVQYVKRTAIDLWQLAFSYQVNPLAAVDTLQNPNRISR</sequence>
<dbReference type="AlphaFoldDB" id="A0AAD8NP80"/>
<feature type="compositionally biased region" description="Polar residues" evidence="1">
    <location>
        <begin position="37"/>
        <end position="47"/>
    </location>
</feature>